<feature type="transmembrane region" description="Helical" evidence="2">
    <location>
        <begin position="50"/>
        <end position="72"/>
    </location>
</feature>
<dbReference type="InterPro" id="IPR020846">
    <property type="entry name" value="MFS_dom"/>
</dbReference>
<feature type="transmembrane region" description="Helical" evidence="2">
    <location>
        <begin position="362"/>
        <end position="379"/>
    </location>
</feature>
<dbReference type="GeneID" id="119726722"/>
<evidence type="ECO:0000259" key="3">
    <source>
        <dbReference type="PROSITE" id="PS50850"/>
    </source>
</evidence>
<comment type="subcellular location">
    <subcellularLocation>
        <location evidence="1">Membrane</location>
        <topology evidence="1">Multi-pass membrane protein</topology>
    </subcellularLocation>
</comment>
<name>A0A913ZRR4_PATMI</name>
<reference evidence="4" key="1">
    <citation type="submission" date="2022-11" db="UniProtKB">
        <authorList>
            <consortium name="EnsemblMetazoa"/>
        </authorList>
    </citation>
    <scope>IDENTIFICATION</scope>
</reference>
<keyword evidence="2" id="KW-0812">Transmembrane</keyword>
<feature type="domain" description="Major facilitator superfamily (MFS) profile" evidence="3">
    <location>
        <begin position="15"/>
        <end position="477"/>
    </location>
</feature>
<dbReference type="EnsemblMetazoa" id="XM_038198535.1">
    <property type="protein sequence ID" value="XP_038054463.1"/>
    <property type="gene ID" value="LOC119726722"/>
</dbReference>
<dbReference type="GO" id="GO:0016020">
    <property type="term" value="C:membrane"/>
    <property type="evidence" value="ECO:0007669"/>
    <property type="project" value="UniProtKB-SubCell"/>
</dbReference>
<keyword evidence="5" id="KW-1185">Reference proteome</keyword>
<keyword evidence="2" id="KW-0472">Membrane</keyword>
<dbReference type="PANTHER" id="PTHR11360">
    <property type="entry name" value="MONOCARBOXYLATE TRANSPORTER"/>
    <property type="match status" value="1"/>
</dbReference>
<evidence type="ECO:0000313" key="5">
    <source>
        <dbReference type="Proteomes" id="UP000887568"/>
    </source>
</evidence>
<feature type="transmembrane region" description="Helical" evidence="2">
    <location>
        <begin position="385"/>
        <end position="403"/>
    </location>
</feature>
<evidence type="ECO:0000313" key="4">
    <source>
        <dbReference type="EnsemblMetazoa" id="XP_038054463.1"/>
    </source>
</evidence>
<sequence length="489" mass="52997">MPTLEGDSEARYWPVLLVSFVATSLTHGLASSMGVFYIEWHKEFPQSSALVGWLSTSMLAMLLCSSPVGGALVNYFGVRRTVVAGSVLSFAGLLSASFAQQIFVLFITIPFMAGIGFGLTYTGVMVVISECFHKHHAMATGVSMSGASAGMVVLPIFFRFLIDQYGWQRALLVTSALHANVLVCAVVMRPPKHSHLKRANRNSSIRSVTVSQRTRYRLERQASTNGDQFEDAACSDALNRNISKVSFRAGNDDEGTVFIEQSPSQNCESEMKPTCWERVQEFLHHSGLSLFWTNRVFSSFMVSVVACASIYGITLPYIAARAKSVGIPEFEASLLVSVNGIGNLLSRPTHGRLLDANLMQPAYVYAAFVALSTIAAPIIASVESYAWLVVSTVLIGMSAGAYIPMQAAIIRRIVGKERYPGGFGVGLVCVSMGNMASAVIAGFMFDATGSYSPGFIFMAAMSGLGFIVVIGIHILWDRLVPDPRWPTVR</sequence>
<dbReference type="SUPFAM" id="SSF103473">
    <property type="entry name" value="MFS general substrate transporter"/>
    <property type="match status" value="1"/>
</dbReference>
<dbReference type="InterPro" id="IPR036259">
    <property type="entry name" value="MFS_trans_sf"/>
</dbReference>
<dbReference type="PANTHER" id="PTHR11360:SF284">
    <property type="entry name" value="EG:103B4.3 PROTEIN-RELATED"/>
    <property type="match status" value="1"/>
</dbReference>
<dbReference type="PROSITE" id="PS50850">
    <property type="entry name" value="MFS"/>
    <property type="match status" value="1"/>
</dbReference>
<dbReference type="Proteomes" id="UP000887568">
    <property type="component" value="Unplaced"/>
</dbReference>
<keyword evidence="2" id="KW-1133">Transmembrane helix</keyword>
<dbReference type="InterPro" id="IPR050327">
    <property type="entry name" value="Proton-linked_MCT"/>
</dbReference>
<dbReference type="InterPro" id="IPR011701">
    <property type="entry name" value="MFS"/>
</dbReference>
<dbReference type="AlphaFoldDB" id="A0A913ZRR4"/>
<feature type="transmembrane region" description="Helical" evidence="2">
    <location>
        <begin position="296"/>
        <end position="318"/>
    </location>
</feature>
<dbReference type="Gene3D" id="1.20.1250.20">
    <property type="entry name" value="MFS general substrate transporter like domains"/>
    <property type="match status" value="2"/>
</dbReference>
<feature type="transmembrane region" description="Helical" evidence="2">
    <location>
        <begin position="423"/>
        <end position="445"/>
    </location>
</feature>
<accession>A0A913ZRR4</accession>
<protein>
    <recommendedName>
        <fullName evidence="3">Major facilitator superfamily (MFS) profile domain-containing protein</fullName>
    </recommendedName>
</protein>
<feature type="transmembrane region" description="Helical" evidence="2">
    <location>
        <begin position="451"/>
        <end position="476"/>
    </location>
</feature>
<dbReference type="OrthoDB" id="410267at2759"/>
<feature type="transmembrane region" description="Helical" evidence="2">
    <location>
        <begin position="12"/>
        <end position="38"/>
    </location>
</feature>
<evidence type="ECO:0000256" key="2">
    <source>
        <dbReference type="SAM" id="Phobius"/>
    </source>
</evidence>
<feature type="transmembrane region" description="Helical" evidence="2">
    <location>
        <begin position="78"/>
        <end position="96"/>
    </location>
</feature>
<dbReference type="GO" id="GO:0008028">
    <property type="term" value="F:monocarboxylic acid transmembrane transporter activity"/>
    <property type="evidence" value="ECO:0007669"/>
    <property type="project" value="TreeGrafter"/>
</dbReference>
<dbReference type="RefSeq" id="XP_038054463.1">
    <property type="nucleotide sequence ID" value="XM_038198535.1"/>
</dbReference>
<proteinExistence type="predicted"/>
<feature type="transmembrane region" description="Helical" evidence="2">
    <location>
        <begin position="103"/>
        <end position="124"/>
    </location>
</feature>
<feature type="transmembrane region" description="Helical" evidence="2">
    <location>
        <begin position="136"/>
        <end position="158"/>
    </location>
</feature>
<evidence type="ECO:0000256" key="1">
    <source>
        <dbReference type="ARBA" id="ARBA00004141"/>
    </source>
</evidence>
<dbReference type="Pfam" id="PF07690">
    <property type="entry name" value="MFS_1"/>
    <property type="match status" value="1"/>
</dbReference>
<organism evidence="4 5">
    <name type="scientific">Patiria miniata</name>
    <name type="common">Bat star</name>
    <name type="synonym">Asterina miniata</name>
    <dbReference type="NCBI Taxonomy" id="46514"/>
    <lineage>
        <taxon>Eukaryota</taxon>
        <taxon>Metazoa</taxon>
        <taxon>Echinodermata</taxon>
        <taxon>Eleutherozoa</taxon>
        <taxon>Asterozoa</taxon>
        <taxon>Asteroidea</taxon>
        <taxon>Valvatacea</taxon>
        <taxon>Valvatida</taxon>
        <taxon>Asterinidae</taxon>
        <taxon>Patiria</taxon>
    </lineage>
</organism>